<sequence>MGLVAIQTVFFLGLIAAIGLFILMGRSVALPTWIVSRVEVALNDNFDSINISLDGVFFVVEDKLRPRVTLRDVTLSNSETNSTISLEEMDATFSLSDLGSGLVVPTDLRVAGLSLALRRSEDGAFDLAFGDQGLGMGGIDAQSALAGVGQEIENLLSQPFFAQLDRVSIEAMSLRYEDLRSGRAWNVDGAEARMERDGPLITFGAHLALLGGRGYASAVDLALETSYDTQEARAILTFDSFPAEEIASQSAALAWLGAIRAPISGSLRAFIDPQGRLGPTTVSLAMEEGFLRPEGAENPIPIQSALTHLTYRPDQNIVTLDRLAISSDWVTFNAQGQAVLGDFKQGLPQETVFQLGLHNVQVTPTEESAVTLALDDAYVDFRLRLDPFEVTLGQLILNQPERQLALKGGLSVEKGDWVYHLAGSLNSYNRADLMAIWPDGVKPRLHKWFRENLFAGDFKDLVFRLKSRPDDKPEVFLNFLVDNAEVRFMKTMPHVRDVAGFATLIHDKFYVTAEQGWVEADQGGLVDGSGTTFVVENTKLRPSPGTVHLKANGPVTAFFSLLEREPLQVMTKANLPVDLAQGELRAEGTLRMILKPKIAPEDLTFEIFAKGEGMRTDHFIKGKEMVGDVKVRTTHEHVVVDAVGALGALPATARWETAIGKKADGKSTLTGQSEISPVAIEEFEIGFPDGTVRDKAKADIRIDMVKGQPPAMVITSDLVGARLSVPQLGWAKPASVSGQAKVNLTLTSPPTIDAFEITAPGIEAEGYVELTPEGGMKLTDFTAFRVGEWLRGAAQLVGRGQGNAPAVVMRSGVFDMRYLPAGLDSEGADEANAASGPITAQLDEARVSETIALSNVTANLTTNDGMRGTFTGNLNGAAPVRGEIYPENGGTGVHVVADNAARVLMAMNLLDAATGGTLSLRLAPNPDRDVWDGSFQVLNIKVQELPVIAELLNAVSVVGLLDQMSGPGILFNEIVGRFQLSDTRLVLGQSSAVGPAMGISADGYYRLADSFLDMQGAISPLFVVNQMGRVISKKGEGLIAFNYQVKGPIDAYSIAVNPLSALTPGFFREIFRRPPPSMEDNTLSVPQQQPQTEPSGAPGQPQDNR</sequence>
<dbReference type="AlphaFoldDB" id="A0A0P1IFD6"/>
<dbReference type="EMBL" id="CYTW01000001">
    <property type="protein sequence ID" value="CUJ96368.1"/>
    <property type="molecule type" value="Genomic_DNA"/>
</dbReference>
<dbReference type="Proteomes" id="UP000051870">
    <property type="component" value="Unassembled WGS sequence"/>
</dbReference>
<name>A0A0P1IFD6_9RHOB</name>
<evidence type="ECO:0000256" key="1">
    <source>
        <dbReference type="SAM" id="MobiDB-lite"/>
    </source>
</evidence>
<feature type="compositionally biased region" description="Polar residues" evidence="1">
    <location>
        <begin position="1079"/>
        <end position="1094"/>
    </location>
</feature>
<evidence type="ECO:0000313" key="3">
    <source>
        <dbReference type="Proteomes" id="UP000051870"/>
    </source>
</evidence>
<proteinExistence type="predicted"/>
<dbReference type="GeneID" id="83881020"/>
<gene>
    <name evidence="2" type="ORF">PH7735_01985</name>
</gene>
<keyword evidence="3" id="KW-1185">Reference proteome</keyword>
<feature type="region of interest" description="Disordered" evidence="1">
    <location>
        <begin position="1071"/>
        <end position="1105"/>
    </location>
</feature>
<reference evidence="3" key="1">
    <citation type="submission" date="2015-09" db="EMBL/GenBank/DDBJ databases">
        <authorList>
            <person name="Rodrigo-Torres Lidia"/>
            <person name="Arahal R.David."/>
        </authorList>
    </citation>
    <scope>NUCLEOTIDE SEQUENCE [LARGE SCALE GENOMIC DNA]</scope>
    <source>
        <strain evidence="3">CECT 7735</strain>
    </source>
</reference>
<evidence type="ECO:0000313" key="2">
    <source>
        <dbReference type="EMBL" id="CUJ96368.1"/>
    </source>
</evidence>
<dbReference type="STRING" id="1715693.PH7735_01985"/>
<dbReference type="RefSeq" id="WP_058311055.1">
    <property type="nucleotide sequence ID" value="NZ_CYTW01000001.1"/>
</dbReference>
<organism evidence="2 3">
    <name type="scientific">Shimia thalassica</name>
    <dbReference type="NCBI Taxonomy" id="1715693"/>
    <lineage>
        <taxon>Bacteria</taxon>
        <taxon>Pseudomonadati</taxon>
        <taxon>Pseudomonadota</taxon>
        <taxon>Alphaproteobacteria</taxon>
        <taxon>Rhodobacterales</taxon>
        <taxon>Roseobacteraceae</taxon>
    </lineage>
</organism>
<accession>A0A0P1IFD6</accession>
<protein>
    <submittedName>
        <fullName evidence="2">Uncharacterized protein</fullName>
    </submittedName>
</protein>